<keyword evidence="2 4" id="KW-0472">Membrane</keyword>
<dbReference type="RefSeq" id="WP_090293950.1">
    <property type="nucleotide sequence ID" value="NZ_FNKI01000002.1"/>
</dbReference>
<dbReference type="OrthoDB" id="9792021at2"/>
<dbReference type="Proteomes" id="UP000199592">
    <property type="component" value="Unassembled WGS sequence"/>
</dbReference>
<evidence type="ECO:0000256" key="4">
    <source>
        <dbReference type="PROSITE-ProRule" id="PRU00473"/>
    </source>
</evidence>
<dbReference type="SUPFAM" id="SSF103088">
    <property type="entry name" value="OmpA-like"/>
    <property type="match status" value="1"/>
</dbReference>
<dbReference type="InterPro" id="IPR006665">
    <property type="entry name" value="OmpA-like"/>
</dbReference>
<sequence length="372" mass="42357">MVLKVLETMRFRPQYIASTILFLSAIAICFSQNLVLNGGFEDFINCPVKMSNLNRDAEHWSAPSLGTTDYFNQCSKTKLGVPMNFKGKQDPYEGSGYAGLYLYAPKDYREYIQVPLQETLEKGSRYRLTLFISLAEKSDGSVMDIGAVFAEKPLSIHTKRQLSHGVLSSSPVQTTHIKQFPATGLYEDKQKWMELSFNVVAKGFETHLILGNFKSNAGTTYVSHNKEANKEEGYSYYYLDDISLTYLGPEYKANEVYVLDHVNFNFDRFDLQPKAKQSLQDVYEYLKQNPNLEVAISGHTDDLGSDEYNDVLSRERALVVANYLIALGLDKKRISSKGYGDKKPIDSTLTEEARRKNRRVEFVMTEFEDEDP</sequence>
<dbReference type="Gene3D" id="3.30.1330.60">
    <property type="entry name" value="OmpA-like domain"/>
    <property type="match status" value="1"/>
</dbReference>
<organism evidence="6 7">
    <name type="scientific">Flagellimonas zhangzhouensis</name>
    <dbReference type="NCBI Taxonomy" id="1073328"/>
    <lineage>
        <taxon>Bacteria</taxon>
        <taxon>Pseudomonadati</taxon>
        <taxon>Bacteroidota</taxon>
        <taxon>Flavobacteriia</taxon>
        <taxon>Flavobacteriales</taxon>
        <taxon>Flavobacteriaceae</taxon>
        <taxon>Flagellimonas</taxon>
    </lineage>
</organism>
<dbReference type="EMBL" id="FNMY01000001">
    <property type="protein sequence ID" value="SDW06182.1"/>
    <property type="molecule type" value="Genomic_DNA"/>
</dbReference>
<feature type="domain" description="OmpA-like" evidence="5">
    <location>
        <begin position="251"/>
        <end position="368"/>
    </location>
</feature>
<dbReference type="STRING" id="1073328.SAMN05216294_1563"/>
<dbReference type="Pfam" id="PF00691">
    <property type="entry name" value="OmpA"/>
    <property type="match status" value="1"/>
</dbReference>
<evidence type="ECO:0000313" key="7">
    <source>
        <dbReference type="Proteomes" id="UP000199592"/>
    </source>
</evidence>
<keyword evidence="7" id="KW-1185">Reference proteome</keyword>
<dbReference type="PANTHER" id="PTHR30329">
    <property type="entry name" value="STATOR ELEMENT OF FLAGELLAR MOTOR COMPLEX"/>
    <property type="match status" value="1"/>
</dbReference>
<evidence type="ECO:0000256" key="1">
    <source>
        <dbReference type="ARBA" id="ARBA00004442"/>
    </source>
</evidence>
<keyword evidence="3" id="KW-0998">Cell outer membrane</keyword>
<name>A0A1H2QGC7_9FLAO</name>
<comment type="subcellular location">
    <subcellularLocation>
        <location evidence="1">Cell outer membrane</location>
    </subcellularLocation>
</comment>
<proteinExistence type="predicted"/>
<evidence type="ECO:0000256" key="2">
    <source>
        <dbReference type="ARBA" id="ARBA00023136"/>
    </source>
</evidence>
<accession>A0A1H2QGC7</accession>
<gene>
    <name evidence="6" type="ORF">SAMN04487892_0214</name>
</gene>
<dbReference type="GO" id="GO:0009279">
    <property type="term" value="C:cell outer membrane"/>
    <property type="evidence" value="ECO:0007669"/>
    <property type="project" value="UniProtKB-SubCell"/>
</dbReference>
<dbReference type="CDD" id="cd07185">
    <property type="entry name" value="OmpA_C-like"/>
    <property type="match status" value="1"/>
</dbReference>
<evidence type="ECO:0000256" key="3">
    <source>
        <dbReference type="ARBA" id="ARBA00023237"/>
    </source>
</evidence>
<dbReference type="PROSITE" id="PS51123">
    <property type="entry name" value="OMPA_2"/>
    <property type="match status" value="1"/>
</dbReference>
<dbReference type="InterPro" id="IPR050330">
    <property type="entry name" value="Bact_OuterMem_StrucFunc"/>
</dbReference>
<dbReference type="AlphaFoldDB" id="A0A1H2QGC7"/>
<dbReference type="PRINTS" id="PR01021">
    <property type="entry name" value="OMPADOMAIN"/>
</dbReference>
<dbReference type="InterPro" id="IPR036737">
    <property type="entry name" value="OmpA-like_sf"/>
</dbReference>
<protein>
    <submittedName>
        <fullName evidence="6">OmpA family protein</fullName>
    </submittedName>
</protein>
<dbReference type="PANTHER" id="PTHR30329:SF21">
    <property type="entry name" value="LIPOPROTEIN YIAD-RELATED"/>
    <property type="match status" value="1"/>
</dbReference>
<evidence type="ECO:0000259" key="5">
    <source>
        <dbReference type="PROSITE" id="PS51123"/>
    </source>
</evidence>
<evidence type="ECO:0000313" key="6">
    <source>
        <dbReference type="EMBL" id="SDW06182.1"/>
    </source>
</evidence>
<dbReference type="InterPro" id="IPR006664">
    <property type="entry name" value="OMP_bac"/>
</dbReference>
<reference evidence="7" key="1">
    <citation type="submission" date="2016-10" db="EMBL/GenBank/DDBJ databases">
        <authorList>
            <person name="Varghese N."/>
            <person name="Submissions S."/>
        </authorList>
    </citation>
    <scope>NUCLEOTIDE SEQUENCE [LARGE SCALE GENOMIC DNA]</scope>
    <source>
        <strain evidence="7">DSM 25030</strain>
    </source>
</reference>